<dbReference type="Pfam" id="PF01926">
    <property type="entry name" value="MMR_HSR1"/>
    <property type="match status" value="1"/>
</dbReference>
<protein>
    <recommendedName>
        <fullName evidence="6">tRNA modification GTPase MnmE</fullName>
        <ecNumber evidence="6">3.6.-.-</ecNumber>
    </recommendedName>
</protein>
<keyword evidence="10" id="KW-1185">Reference proteome</keyword>
<keyword evidence="3 6" id="KW-0547">Nucleotide-binding</keyword>
<dbReference type="Gene3D" id="3.40.50.300">
    <property type="entry name" value="P-loop containing nucleotide triphosphate hydrolases"/>
    <property type="match status" value="1"/>
</dbReference>
<feature type="binding site" evidence="6">
    <location>
        <begin position="266"/>
        <end position="269"/>
    </location>
    <ligand>
        <name>GTP</name>
        <dbReference type="ChEBI" id="CHEBI:37565"/>
    </ligand>
</feature>
<feature type="binding site" evidence="6">
    <location>
        <begin position="222"/>
        <end position="227"/>
    </location>
    <ligand>
        <name>GTP</name>
        <dbReference type="ChEBI" id="CHEBI:37565"/>
    </ligand>
</feature>
<dbReference type="GO" id="GO:0002098">
    <property type="term" value="P:tRNA wobble uridine modification"/>
    <property type="evidence" value="ECO:0007669"/>
    <property type="project" value="TreeGrafter"/>
</dbReference>
<dbReference type="PROSITE" id="PS51709">
    <property type="entry name" value="G_TRME"/>
    <property type="match status" value="1"/>
</dbReference>
<evidence type="ECO:0000256" key="3">
    <source>
        <dbReference type="ARBA" id="ARBA00022741"/>
    </source>
</evidence>
<feature type="binding site" evidence="6">
    <location>
        <position position="247"/>
    </location>
    <ligand>
        <name>Mg(2+)</name>
        <dbReference type="ChEBI" id="CHEBI:18420"/>
    </ligand>
</feature>
<proteinExistence type="inferred from homology"/>
<feature type="binding site" evidence="6">
    <location>
        <position position="226"/>
    </location>
    <ligand>
        <name>Mg(2+)</name>
        <dbReference type="ChEBI" id="CHEBI:18420"/>
    </ligand>
</feature>
<feature type="binding site" evidence="6">
    <location>
        <position position="20"/>
    </location>
    <ligand>
        <name>(6S)-5-formyl-5,6,7,8-tetrahydrofolate</name>
        <dbReference type="ChEBI" id="CHEBI:57457"/>
    </ligand>
</feature>
<keyword evidence="6" id="KW-0460">Magnesium</keyword>
<gene>
    <name evidence="6" type="primary">mnmE</name>
    <name evidence="6" type="synonym">trmE</name>
    <name evidence="9" type="ORF">C8D98_0260</name>
</gene>
<dbReference type="GO" id="GO:0005525">
    <property type="term" value="F:GTP binding"/>
    <property type="evidence" value="ECO:0007669"/>
    <property type="project" value="UniProtKB-UniRule"/>
</dbReference>
<dbReference type="AlphaFoldDB" id="A0A4R1KBD2"/>
<feature type="binding site" evidence="6">
    <location>
        <position position="243"/>
    </location>
    <ligand>
        <name>K(+)</name>
        <dbReference type="ChEBI" id="CHEBI:29103"/>
    </ligand>
</feature>
<dbReference type="CDD" id="cd14858">
    <property type="entry name" value="TrmE_N"/>
    <property type="match status" value="1"/>
</dbReference>
<accession>A0A4R1KBD2</accession>
<evidence type="ECO:0000256" key="1">
    <source>
        <dbReference type="ARBA" id="ARBA00011043"/>
    </source>
</evidence>
<dbReference type="InterPro" id="IPR031168">
    <property type="entry name" value="G_TrmE"/>
</dbReference>
<feature type="domain" description="TrmE-type G" evidence="8">
    <location>
        <begin position="212"/>
        <end position="363"/>
    </location>
</feature>
<keyword evidence="4 6" id="KW-0630">Potassium</keyword>
<comment type="similarity">
    <text evidence="1 6 7">Belongs to the TRAFAC class TrmE-Era-EngA-EngB-Septin-like GTPase superfamily. TrmE GTPase family.</text>
</comment>
<evidence type="ECO:0000256" key="5">
    <source>
        <dbReference type="ARBA" id="ARBA00023134"/>
    </source>
</evidence>
<dbReference type="GO" id="GO:0003924">
    <property type="term" value="F:GTPase activity"/>
    <property type="evidence" value="ECO:0007669"/>
    <property type="project" value="UniProtKB-UniRule"/>
</dbReference>
<dbReference type="CDD" id="cd04164">
    <property type="entry name" value="trmE"/>
    <property type="match status" value="1"/>
</dbReference>
<reference evidence="9 10" key="1">
    <citation type="submission" date="2019-03" db="EMBL/GenBank/DDBJ databases">
        <title>Genomic Encyclopedia of Type Strains, Phase IV (KMG-IV): sequencing the most valuable type-strain genomes for metagenomic binning, comparative biology and taxonomic classification.</title>
        <authorList>
            <person name="Goeker M."/>
        </authorList>
    </citation>
    <scope>NUCLEOTIDE SEQUENCE [LARGE SCALE GENOMIC DNA]</scope>
    <source>
        <strain evidence="9 10">DSM 24984</strain>
    </source>
</reference>
<dbReference type="Pfam" id="PF10396">
    <property type="entry name" value="TrmE_N"/>
    <property type="match status" value="1"/>
</dbReference>
<organism evidence="9 10">
    <name type="scientific">Seleniivibrio woodruffii</name>
    <dbReference type="NCBI Taxonomy" id="1078050"/>
    <lineage>
        <taxon>Bacteria</taxon>
        <taxon>Pseudomonadati</taxon>
        <taxon>Deferribacterota</taxon>
        <taxon>Deferribacteres</taxon>
        <taxon>Deferribacterales</taxon>
        <taxon>Geovibrionaceae</taxon>
        <taxon>Seleniivibrio</taxon>
    </lineage>
</organism>
<comment type="subunit">
    <text evidence="6">Homodimer. Heterotetramer of two MnmE and two MnmG subunits.</text>
</comment>
<evidence type="ECO:0000259" key="8">
    <source>
        <dbReference type="PROSITE" id="PS51709"/>
    </source>
</evidence>
<evidence type="ECO:0000256" key="7">
    <source>
        <dbReference type="RuleBase" id="RU003313"/>
    </source>
</evidence>
<evidence type="ECO:0000313" key="9">
    <source>
        <dbReference type="EMBL" id="TCK61754.1"/>
    </source>
</evidence>
<keyword evidence="6" id="KW-0963">Cytoplasm</keyword>
<name>A0A4R1KBD2_9BACT</name>
<evidence type="ECO:0000313" key="10">
    <source>
        <dbReference type="Proteomes" id="UP000294614"/>
    </source>
</evidence>
<feature type="binding site" evidence="6">
    <location>
        <position position="440"/>
    </location>
    <ligand>
        <name>(6S)-5-formyl-5,6,7,8-tetrahydrofolate</name>
        <dbReference type="ChEBI" id="CHEBI:57457"/>
    </ligand>
</feature>
<dbReference type="InterPro" id="IPR027368">
    <property type="entry name" value="MnmE_dom2"/>
</dbReference>
<dbReference type="PANTHER" id="PTHR42714:SF2">
    <property type="entry name" value="TRNA MODIFICATION GTPASE GTPBP3, MITOCHONDRIAL"/>
    <property type="match status" value="1"/>
</dbReference>
<feature type="binding site" evidence="6">
    <location>
        <position position="222"/>
    </location>
    <ligand>
        <name>K(+)</name>
        <dbReference type="ChEBI" id="CHEBI:29103"/>
    </ligand>
</feature>
<dbReference type="InterPro" id="IPR018948">
    <property type="entry name" value="GTP-bd_TrmE_N"/>
</dbReference>
<feature type="binding site" evidence="6">
    <location>
        <position position="241"/>
    </location>
    <ligand>
        <name>K(+)</name>
        <dbReference type="ChEBI" id="CHEBI:29103"/>
    </ligand>
</feature>
<keyword evidence="6" id="KW-0479">Metal-binding</keyword>
<dbReference type="InterPro" id="IPR027266">
    <property type="entry name" value="TrmE/GcvT-like"/>
</dbReference>
<dbReference type="InterPro" id="IPR025867">
    <property type="entry name" value="MnmE_helical"/>
</dbReference>
<keyword evidence="5 6" id="KW-0342">GTP-binding</keyword>
<dbReference type="EMBL" id="SMGG01000003">
    <property type="protein sequence ID" value="TCK61754.1"/>
    <property type="molecule type" value="Genomic_DNA"/>
</dbReference>
<dbReference type="Pfam" id="PF12631">
    <property type="entry name" value="MnmE_helical"/>
    <property type="match status" value="1"/>
</dbReference>
<feature type="binding site" evidence="6">
    <location>
        <position position="246"/>
    </location>
    <ligand>
        <name>K(+)</name>
        <dbReference type="ChEBI" id="CHEBI:29103"/>
    </ligand>
</feature>
<dbReference type="InterPro" id="IPR027417">
    <property type="entry name" value="P-loop_NTPase"/>
</dbReference>
<evidence type="ECO:0000256" key="2">
    <source>
        <dbReference type="ARBA" id="ARBA00022694"/>
    </source>
</evidence>
<dbReference type="NCBIfam" id="TIGR00231">
    <property type="entry name" value="small_GTP"/>
    <property type="match status" value="1"/>
</dbReference>
<feature type="binding site" evidence="6">
    <location>
        <position position="77"/>
    </location>
    <ligand>
        <name>(6S)-5-formyl-5,6,7,8-tetrahydrofolate</name>
        <dbReference type="ChEBI" id="CHEBI:57457"/>
    </ligand>
</feature>
<dbReference type="SUPFAM" id="SSF52540">
    <property type="entry name" value="P-loop containing nucleoside triphosphate hydrolases"/>
    <property type="match status" value="1"/>
</dbReference>
<dbReference type="Proteomes" id="UP000294614">
    <property type="component" value="Unassembled WGS sequence"/>
</dbReference>
<comment type="function">
    <text evidence="6">Exhibits a very high intrinsic GTPase hydrolysis rate. Involved in the addition of a carboxymethylaminomethyl (cmnm) group at the wobble position (U34) of certain tRNAs, forming tRNA-cmnm(5)s(2)U34.</text>
</comment>
<keyword evidence="6" id="KW-0378">Hydrolase</keyword>
<keyword evidence="2 6" id="KW-0819">tRNA processing</keyword>
<dbReference type="GO" id="GO:0005737">
    <property type="term" value="C:cytoplasm"/>
    <property type="evidence" value="ECO:0007669"/>
    <property type="project" value="UniProtKB-SubCell"/>
</dbReference>
<dbReference type="InterPro" id="IPR006073">
    <property type="entry name" value="GTP-bd"/>
</dbReference>
<comment type="caution">
    <text evidence="9">The sequence shown here is derived from an EMBL/GenBank/DDBJ whole genome shotgun (WGS) entry which is preliminary data.</text>
</comment>
<dbReference type="GO" id="GO:0046872">
    <property type="term" value="F:metal ion binding"/>
    <property type="evidence" value="ECO:0007669"/>
    <property type="project" value="UniProtKB-KW"/>
</dbReference>
<comment type="cofactor">
    <cofactor evidence="6">
        <name>K(+)</name>
        <dbReference type="ChEBI" id="CHEBI:29103"/>
    </cofactor>
    <text evidence="6">Binds 1 potassium ion per subunit.</text>
</comment>
<dbReference type="EC" id="3.6.-.-" evidence="6"/>
<feature type="binding site" evidence="6">
    <location>
        <begin position="241"/>
        <end position="247"/>
    </location>
    <ligand>
        <name>GTP</name>
        <dbReference type="ChEBI" id="CHEBI:37565"/>
    </ligand>
</feature>
<sequence>MNTIYAAISPLISSAIIAVRISGDKAVDVFKLLNGADTESIQPRHVYNLKYQGRVTDDVLAVFFKAPNSYTGEDVVEISFHGNPLIVAEAFKDFEEIGFVTAEPGEFTKRAFLNGKMDLTQAESVAELISSKTLQGIDYSYQQLKGSMRKEIEYIKDLFINALTIIEAHIDFPEEDIEDAHARIVFENLELLKAELKGILSSYDSHRIMRDGYRIAIAGKPNTGKSSLMNYLLKEDRAIVSDVAGTTRDYIESSFVLNGIPVSLVDTAGLRTTSDAVEQAGIIRTGEVIRDADLVLVLLDGSEPLDDEDRAVLESTIGLKRLVVVNKSDCPVQIQGVEYDCMVSVKDGNGMPELLNICAGLVSVADADRFGKAVMVTARQRGYFVRILDTVERLSGETEINFDIFEYELNSSLRLLSEITGLSYTEDILTNIFNNFCIGK</sequence>
<dbReference type="NCBIfam" id="TIGR00450">
    <property type="entry name" value="mnmE_trmE_thdF"/>
    <property type="match status" value="1"/>
</dbReference>
<evidence type="ECO:0000256" key="4">
    <source>
        <dbReference type="ARBA" id="ARBA00022958"/>
    </source>
</evidence>
<evidence type="ECO:0000256" key="6">
    <source>
        <dbReference type="HAMAP-Rule" id="MF_00379"/>
    </source>
</evidence>
<dbReference type="InterPro" id="IPR004520">
    <property type="entry name" value="GTPase_MnmE"/>
</dbReference>
<feature type="binding site" evidence="6">
    <location>
        <position position="116"/>
    </location>
    <ligand>
        <name>(6S)-5-formyl-5,6,7,8-tetrahydrofolate</name>
        <dbReference type="ChEBI" id="CHEBI:57457"/>
    </ligand>
</feature>
<dbReference type="PANTHER" id="PTHR42714">
    <property type="entry name" value="TRNA MODIFICATION GTPASE GTPBP3"/>
    <property type="match status" value="1"/>
</dbReference>
<dbReference type="HAMAP" id="MF_00379">
    <property type="entry name" value="GTPase_MnmE"/>
    <property type="match status" value="1"/>
</dbReference>
<dbReference type="OrthoDB" id="9805918at2"/>
<dbReference type="Gene3D" id="3.30.1360.120">
    <property type="entry name" value="Probable tRNA modification gtpase trme, domain 1"/>
    <property type="match status" value="1"/>
</dbReference>
<dbReference type="RefSeq" id="WP_132871298.1">
    <property type="nucleotide sequence ID" value="NZ_SMGG01000003.1"/>
</dbReference>
<comment type="caution">
    <text evidence="6">Lacks conserved residue(s) required for the propagation of feature annotation.</text>
</comment>
<comment type="subcellular location">
    <subcellularLocation>
        <location evidence="6">Cytoplasm</location>
    </subcellularLocation>
</comment>
<dbReference type="Gene3D" id="1.20.120.430">
    <property type="entry name" value="tRNA modification GTPase MnmE domain 2"/>
    <property type="match status" value="1"/>
</dbReference>
<dbReference type="GO" id="GO:0030488">
    <property type="term" value="P:tRNA methylation"/>
    <property type="evidence" value="ECO:0007669"/>
    <property type="project" value="TreeGrafter"/>
</dbReference>
<dbReference type="InterPro" id="IPR005225">
    <property type="entry name" value="Small_GTP-bd"/>
</dbReference>